<dbReference type="InterPro" id="IPR007165">
    <property type="entry name" value="Phage_holin_4_2"/>
</dbReference>
<dbReference type="AlphaFoldDB" id="A0A1I3BJL8"/>
<feature type="transmembrane region" description="Helical" evidence="1">
    <location>
        <begin position="61"/>
        <end position="82"/>
    </location>
</feature>
<proteinExistence type="predicted"/>
<name>A0A1I3BJL8_9LACT</name>
<evidence type="ECO:0000256" key="1">
    <source>
        <dbReference type="SAM" id="Phobius"/>
    </source>
</evidence>
<dbReference type="Proteomes" id="UP000198668">
    <property type="component" value="Unassembled WGS sequence"/>
</dbReference>
<sequence>MRFWQRIFINALVFLALAGFLQNSFYVRSVWIALGASLVLALLNMIVKPILVLFSLPITILTLGLFSIVINGAMLSMTAGIVGDGFSFSSFWTAMFVAIILSLVNTFFNNRMVTERR</sequence>
<keyword evidence="3" id="KW-1185">Reference proteome</keyword>
<keyword evidence="1" id="KW-0812">Transmembrane</keyword>
<feature type="transmembrane region" description="Helical" evidence="1">
    <location>
        <begin position="7"/>
        <end position="25"/>
    </location>
</feature>
<dbReference type="RefSeq" id="WP_047389981.1">
    <property type="nucleotide sequence ID" value="NZ_FOQE01000007.1"/>
</dbReference>
<evidence type="ECO:0000313" key="2">
    <source>
        <dbReference type="EMBL" id="SFH62505.1"/>
    </source>
</evidence>
<evidence type="ECO:0000313" key="3">
    <source>
        <dbReference type="Proteomes" id="UP000198668"/>
    </source>
</evidence>
<gene>
    <name evidence="2" type="ORF">SAMN04489868_10733</name>
</gene>
<dbReference type="OrthoDB" id="7205479at2"/>
<protein>
    <submittedName>
        <fullName evidence="2">Putative membrane protein</fullName>
    </submittedName>
</protein>
<feature type="transmembrane region" description="Helical" evidence="1">
    <location>
        <begin position="31"/>
        <end position="54"/>
    </location>
</feature>
<dbReference type="PANTHER" id="PTHR37309:SF1">
    <property type="entry name" value="SLR0284 PROTEIN"/>
    <property type="match status" value="1"/>
</dbReference>
<accession>A0A1I3BJL8</accession>
<dbReference type="EMBL" id="FOQE01000007">
    <property type="protein sequence ID" value="SFH62505.1"/>
    <property type="molecule type" value="Genomic_DNA"/>
</dbReference>
<dbReference type="Pfam" id="PF04020">
    <property type="entry name" value="Phage_holin_4_2"/>
    <property type="match status" value="1"/>
</dbReference>
<organism evidence="2 3">
    <name type="scientific">Pisciglobus halotolerans</name>
    <dbReference type="NCBI Taxonomy" id="745365"/>
    <lineage>
        <taxon>Bacteria</taxon>
        <taxon>Bacillati</taxon>
        <taxon>Bacillota</taxon>
        <taxon>Bacilli</taxon>
        <taxon>Lactobacillales</taxon>
        <taxon>Carnobacteriaceae</taxon>
    </lineage>
</organism>
<keyword evidence="1" id="KW-0472">Membrane</keyword>
<feature type="transmembrane region" description="Helical" evidence="1">
    <location>
        <begin position="88"/>
        <end position="108"/>
    </location>
</feature>
<dbReference type="PANTHER" id="PTHR37309">
    <property type="entry name" value="SLR0284 PROTEIN"/>
    <property type="match status" value="1"/>
</dbReference>
<reference evidence="2 3" key="1">
    <citation type="submission" date="2016-10" db="EMBL/GenBank/DDBJ databases">
        <authorList>
            <person name="de Groot N.N."/>
        </authorList>
    </citation>
    <scope>NUCLEOTIDE SEQUENCE [LARGE SCALE GENOMIC DNA]</scope>
    <source>
        <strain evidence="2 3">DSM 27630</strain>
    </source>
</reference>
<keyword evidence="1" id="KW-1133">Transmembrane helix</keyword>